<keyword evidence="3" id="KW-1185">Reference proteome</keyword>
<evidence type="ECO:0000256" key="1">
    <source>
        <dbReference type="SAM" id="MobiDB-lite"/>
    </source>
</evidence>
<evidence type="ECO:0000313" key="3">
    <source>
        <dbReference type="Proteomes" id="UP000242765"/>
    </source>
</evidence>
<dbReference type="InterPro" id="IPR006441">
    <property type="entry name" value="Phage_P2_GpN"/>
</dbReference>
<dbReference type="RefSeq" id="WP_086203277.1">
    <property type="nucleotide sequence ID" value="NZ_NEGB01000003.1"/>
</dbReference>
<dbReference type="Proteomes" id="UP000242765">
    <property type="component" value="Unassembled WGS sequence"/>
</dbReference>
<organism evidence="2 3">
    <name type="scientific">Acinetobacter silvestris</name>
    <dbReference type="NCBI Taxonomy" id="1977882"/>
    <lineage>
        <taxon>Bacteria</taxon>
        <taxon>Pseudomonadati</taxon>
        <taxon>Pseudomonadota</taxon>
        <taxon>Gammaproteobacteria</taxon>
        <taxon>Moraxellales</taxon>
        <taxon>Moraxellaceae</taxon>
        <taxon>Acinetobacter</taxon>
    </lineage>
</organism>
<feature type="compositionally biased region" description="Polar residues" evidence="1">
    <location>
        <begin position="77"/>
        <end position="92"/>
    </location>
</feature>
<protein>
    <submittedName>
        <fullName evidence="2">Phage major capsid protein, P2 family</fullName>
    </submittedName>
</protein>
<feature type="region of interest" description="Disordered" evidence="1">
    <location>
        <begin position="77"/>
        <end position="96"/>
    </location>
</feature>
<dbReference type="OrthoDB" id="5464529at2"/>
<comment type="caution">
    <text evidence="2">The sequence shown here is derived from an EMBL/GenBank/DDBJ whole genome shotgun (WGS) entry which is preliminary data.</text>
</comment>
<reference evidence="2 3" key="1">
    <citation type="submission" date="2017-04" db="EMBL/GenBank/DDBJ databases">
        <title>High diversity of culturable Acinetobacter species in natural soil and water ecosystems.</title>
        <authorList>
            <person name="Nemec A."/>
            <person name="Radolfova-Krizova L."/>
        </authorList>
    </citation>
    <scope>NUCLEOTIDE SEQUENCE [LARGE SCALE GENOMIC DNA]</scope>
    <source>
        <strain evidence="2 3">ANC 4999</strain>
    </source>
</reference>
<dbReference type="EMBL" id="NEGB01000003">
    <property type="protein sequence ID" value="OTG65934.1"/>
    <property type="molecule type" value="Genomic_DNA"/>
</dbReference>
<gene>
    <name evidence="2" type="ORF">B9T28_06975</name>
</gene>
<dbReference type="AlphaFoldDB" id="A0A1Y3CJ76"/>
<sequence length="329" mass="36186">MRNDTRKKFNHSLNKLAEINGVEAVNVQFTIAPVPSQKMEEKVQASSEFLGKINIIGVINQTGEAIGLSVNSTIAGRTDTSGSGERSPTDPTGFSADKYECKQTNFDVAITYVKLDAWAVFADFHTRWTAAVAKAIALDRIMIGFNGTSVAETTDRTANPKLQDVNIGWLQKIRVNAAERVMKPVTVGTTGTYKNLDALVVDAVNELIDEVHQDDTDLVVICGRSLLADKNFPIVNDAADNQNTLAGQILLSQKQIGGLPAARVPHFPDNAMLITSFDNLSIYYQKDAKRRHIQEKPNKNRIEDYQSSNEAYVIEAYEKVALVEGITIQ</sequence>
<name>A0A1Y3CJ76_9GAMM</name>
<proteinExistence type="predicted"/>
<accession>A0A1Y3CJ76</accession>
<evidence type="ECO:0000313" key="2">
    <source>
        <dbReference type="EMBL" id="OTG65934.1"/>
    </source>
</evidence>
<dbReference type="STRING" id="1977882.B9T28_06975"/>
<dbReference type="NCBIfam" id="TIGR01551">
    <property type="entry name" value="major_capsid_P2"/>
    <property type="match status" value="1"/>
</dbReference>
<dbReference type="Pfam" id="PF05125">
    <property type="entry name" value="Phage_cap_P2"/>
    <property type="match status" value="1"/>
</dbReference>